<keyword evidence="1" id="KW-1133">Transmembrane helix</keyword>
<keyword evidence="1" id="KW-0472">Membrane</keyword>
<dbReference type="eggNOG" id="ENOG5030P3X">
    <property type="taxonomic scope" value="Bacteria"/>
</dbReference>
<feature type="transmembrane region" description="Helical" evidence="1">
    <location>
        <begin position="79"/>
        <end position="98"/>
    </location>
</feature>
<dbReference type="Proteomes" id="UP000006512">
    <property type="component" value="Unassembled WGS sequence"/>
</dbReference>
<protein>
    <submittedName>
        <fullName evidence="2">Membrane protein</fullName>
    </submittedName>
</protein>
<dbReference type="Pfam" id="PF06197">
    <property type="entry name" value="DUF998"/>
    <property type="match status" value="1"/>
</dbReference>
<feature type="transmembrane region" description="Helical" evidence="1">
    <location>
        <begin position="118"/>
        <end position="138"/>
    </location>
</feature>
<proteinExistence type="predicted"/>
<feature type="transmembrane region" description="Helical" evidence="1">
    <location>
        <begin position="178"/>
        <end position="195"/>
    </location>
</feature>
<evidence type="ECO:0000256" key="1">
    <source>
        <dbReference type="SAM" id="Phobius"/>
    </source>
</evidence>
<keyword evidence="3" id="KW-1185">Reference proteome</keyword>
<dbReference type="AlphaFoldDB" id="F4QKN9"/>
<dbReference type="HOGENOM" id="CLU_111127_1_0_5"/>
<accession>F4QKN9</accession>
<dbReference type="EMBL" id="GL883077">
    <property type="protein sequence ID" value="EGF93341.1"/>
    <property type="molecule type" value="Genomic_DNA"/>
</dbReference>
<evidence type="ECO:0000313" key="3">
    <source>
        <dbReference type="Proteomes" id="UP000006512"/>
    </source>
</evidence>
<sequence>MGAALTGITGALLAIEFPIIGDLATPDYDALRQFISELGAGGATNAQWINHFGFLPAGVLLTSFSVLAWMALPRKGATTAGFLGTALYAIGYIAAVFFPCGAGCAVDSEDPVQLLHNFFGIAGYLTAPGALICFAIGARAWPDANLLSRLGWVYAAVAALGLAGLMTDLPYRGLWQRILEAGVLIWCLTGALYLARQPFKSRSIGT</sequence>
<gene>
    <name evidence="2" type="ORF">ABI_17810</name>
</gene>
<feature type="transmembrane region" description="Helical" evidence="1">
    <location>
        <begin position="150"/>
        <end position="166"/>
    </location>
</feature>
<dbReference type="InterPro" id="IPR009339">
    <property type="entry name" value="DUF998"/>
</dbReference>
<dbReference type="STRING" id="715226.ABI_17810"/>
<keyword evidence="1" id="KW-0812">Transmembrane</keyword>
<feature type="transmembrane region" description="Helical" evidence="1">
    <location>
        <begin position="48"/>
        <end position="72"/>
    </location>
</feature>
<evidence type="ECO:0000313" key="2">
    <source>
        <dbReference type="EMBL" id="EGF93341.1"/>
    </source>
</evidence>
<reference evidence="3" key="1">
    <citation type="submission" date="2011-03" db="EMBL/GenBank/DDBJ databases">
        <title>Draft genome sequence of Brevundimonas diminuta.</title>
        <authorList>
            <person name="Brown P.J.B."/>
            <person name="Buechlein A."/>
            <person name="Hemmerich C."/>
            <person name="Brun Y.V."/>
        </authorList>
    </citation>
    <scope>NUCLEOTIDE SEQUENCE [LARGE SCALE GENOMIC DNA]</scope>
    <source>
        <strain evidence="3">C19</strain>
    </source>
</reference>
<name>F4QKN9_9CAUL</name>
<organism evidence="2 3">
    <name type="scientific">Asticcacaulis biprosthecium C19</name>
    <dbReference type="NCBI Taxonomy" id="715226"/>
    <lineage>
        <taxon>Bacteria</taxon>
        <taxon>Pseudomonadati</taxon>
        <taxon>Pseudomonadota</taxon>
        <taxon>Alphaproteobacteria</taxon>
        <taxon>Caulobacterales</taxon>
        <taxon>Caulobacteraceae</taxon>
        <taxon>Asticcacaulis</taxon>
    </lineage>
</organism>